<evidence type="ECO:0000256" key="1">
    <source>
        <dbReference type="SAM" id="Phobius"/>
    </source>
</evidence>
<dbReference type="AlphaFoldDB" id="L0A7W4"/>
<proteinExistence type="predicted"/>
<dbReference type="Proteomes" id="UP000010467">
    <property type="component" value="Plasmid pDEIPE01"/>
</dbReference>
<sequence>MSFLELAMAIGLPISAVALVFSGRELHDRLTIRQREREKNRELRSFWNSRHPGD</sequence>
<keyword evidence="1" id="KW-0812">Transmembrane</keyword>
<keyword evidence="2" id="KW-0614">Plasmid</keyword>
<protein>
    <submittedName>
        <fullName evidence="2">Uncharacterized protein</fullName>
    </submittedName>
</protein>
<name>L0A7W4_DEIPD</name>
<evidence type="ECO:0000313" key="3">
    <source>
        <dbReference type="Proteomes" id="UP000010467"/>
    </source>
</evidence>
<dbReference type="HOGENOM" id="CLU_3042638_0_0_0"/>
<keyword evidence="3" id="KW-1185">Reference proteome</keyword>
<gene>
    <name evidence="2" type="ordered locus">Deipe_4162</name>
</gene>
<reference evidence="3" key="1">
    <citation type="submission" date="2012-03" db="EMBL/GenBank/DDBJ databases">
        <title>Complete sequence of plasmid 1 of Deinococcus peraridilitoris DSM 19664.</title>
        <authorList>
            <person name="Lucas S."/>
            <person name="Copeland A."/>
            <person name="Lapidus A."/>
            <person name="Glavina del Rio T."/>
            <person name="Dalin E."/>
            <person name="Tice H."/>
            <person name="Bruce D."/>
            <person name="Goodwin L."/>
            <person name="Pitluck S."/>
            <person name="Peters L."/>
            <person name="Mikhailova N."/>
            <person name="Lu M."/>
            <person name="Kyrpides N."/>
            <person name="Mavromatis K."/>
            <person name="Ivanova N."/>
            <person name="Brettin T."/>
            <person name="Detter J.C."/>
            <person name="Han C."/>
            <person name="Larimer F."/>
            <person name="Land M."/>
            <person name="Hauser L."/>
            <person name="Markowitz V."/>
            <person name="Cheng J.-F."/>
            <person name="Hugenholtz P."/>
            <person name="Woyke T."/>
            <person name="Wu D."/>
            <person name="Pukall R."/>
            <person name="Steenblock K."/>
            <person name="Brambilla E."/>
            <person name="Klenk H.-P."/>
            <person name="Eisen J.A."/>
        </authorList>
    </citation>
    <scope>NUCLEOTIDE SEQUENCE [LARGE SCALE GENOMIC DNA]</scope>
    <source>
        <strain evidence="3">DSM 19664 / LMG 22246 / CIP 109416 / KR-200</strain>
        <plasmid evidence="3">Plasmid pDEIPE01</plasmid>
    </source>
</reference>
<dbReference type="KEGG" id="dpd:Deipe_4162"/>
<organism evidence="2 3">
    <name type="scientific">Deinococcus peraridilitoris (strain DSM 19664 / LMG 22246 / CIP 109416 / KR-200)</name>
    <dbReference type="NCBI Taxonomy" id="937777"/>
    <lineage>
        <taxon>Bacteria</taxon>
        <taxon>Thermotogati</taxon>
        <taxon>Deinococcota</taxon>
        <taxon>Deinococci</taxon>
        <taxon>Deinococcales</taxon>
        <taxon>Deinococcaceae</taxon>
        <taxon>Deinococcus</taxon>
    </lineage>
</organism>
<keyword evidence="1" id="KW-0472">Membrane</keyword>
<dbReference type="PATRIC" id="fig|937777.3.peg.4189"/>
<geneLocation type="plasmid" evidence="2 3">
    <name>pDEIPE01</name>
</geneLocation>
<dbReference type="EMBL" id="CP003383">
    <property type="protein sequence ID" value="AFZ69529.1"/>
    <property type="molecule type" value="Genomic_DNA"/>
</dbReference>
<evidence type="ECO:0000313" key="2">
    <source>
        <dbReference type="EMBL" id="AFZ69529.1"/>
    </source>
</evidence>
<keyword evidence="1" id="KW-1133">Transmembrane helix</keyword>
<accession>L0A7W4</accession>
<dbReference type="RefSeq" id="WP_015231430.1">
    <property type="nucleotide sequence ID" value="NC_019789.1"/>
</dbReference>
<feature type="transmembrane region" description="Helical" evidence="1">
    <location>
        <begin position="6"/>
        <end position="23"/>
    </location>
</feature>